<dbReference type="AlphaFoldDB" id="A0A3S3SST0"/>
<proteinExistence type="predicted"/>
<evidence type="ECO:0000313" key="2">
    <source>
        <dbReference type="EMBL" id="RWX73986.1"/>
    </source>
</evidence>
<keyword evidence="1" id="KW-0472">Membrane</keyword>
<gene>
    <name evidence="2" type="ORF">Metus_0011</name>
</gene>
<evidence type="ECO:0000256" key="1">
    <source>
        <dbReference type="SAM" id="Phobius"/>
    </source>
</evidence>
<keyword evidence="1" id="KW-0812">Transmembrane</keyword>
<organism evidence="2 3">
    <name type="scientific">Methanosuratincola subterraneus</name>
    <dbReference type="NCBI Taxonomy" id="2593994"/>
    <lineage>
        <taxon>Archaea</taxon>
        <taxon>Thermoproteota</taxon>
        <taxon>Methanosuratincolia</taxon>
        <taxon>Candidatus Methanomethylicales</taxon>
        <taxon>Candidatus Methanomethylicaceae</taxon>
        <taxon>Candidatus Methanosuratincola (ex Vanwonterghem et al. 2016)</taxon>
    </lineage>
</organism>
<protein>
    <submittedName>
        <fullName evidence="2">Uncharacterized protein</fullName>
    </submittedName>
</protein>
<dbReference type="EMBL" id="RXGA01000001">
    <property type="protein sequence ID" value="RWX73986.1"/>
    <property type="molecule type" value="Genomic_DNA"/>
</dbReference>
<dbReference type="Proteomes" id="UP000288215">
    <property type="component" value="Unassembled WGS sequence"/>
</dbReference>
<evidence type="ECO:0000313" key="3">
    <source>
        <dbReference type="Proteomes" id="UP000288215"/>
    </source>
</evidence>
<feature type="transmembrane region" description="Helical" evidence="1">
    <location>
        <begin position="170"/>
        <end position="189"/>
    </location>
</feature>
<keyword evidence="1" id="KW-1133">Transmembrane helix</keyword>
<feature type="transmembrane region" description="Helical" evidence="1">
    <location>
        <begin position="241"/>
        <end position="262"/>
    </location>
</feature>
<sequence length="263" mass="28669">MRRAFPSPLAILVSILVTVPLASVRGISWVLVLPPLLLVLDRLMKIRGVSKSGGSDSTAPFLLAFSRLLGSTSPGEALVRAFSTSVPDERLLKPLLELREGVAAASVVRRFSKQMHFESQTFEAIAALLGFDRASSSERLRSLVKLREDRRKVRQDLEVRLRAISMRFKMLSMISSASLAVTAFASPILGSFFSEQRLGAAMGRPMISFDFPAFSVFYSIALLSSYLPTKALPHVGWLGSALRASAAYFVTYLALVVAVGIAF</sequence>
<feature type="transmembrane region" description="Helical" evidence="1">
    <location>
        <begin position="209"/>
        <end position="229"/>
    </location>
</feature>
<name>A0A3S3SST0_METS7</name>
<comment type="caution">
    <text evidence="2">The sequence shown here is derived from an EMBL/GenBank/DDBJ whole genome shotgun (WGS) entry which is preliminary data.</text>
</comment>
<feature type="transmembrane region" description="Helical" evidence="1">
    <location>
        <begin position="12"/>
        <end position="40"/>
    </location>
</feature>
<reference evidence="2 3" key="1">
    <citation type="submission" date="2018-12" db="EMBL/GenBank/DDBJ databases">
        <title>The complete genome of the methanogenic archaea of the candidate phylum Verstraetearchaeota, obtained from the metagenome of underground thermal water.</title>
        <authorList>
            <person name="Kadnikov V.V."/>
            <person name="Mardanov A.V."/>
            <person name="Beletsky A.V."/>
            <person name="Karnachuk O.V."/>
            <person name="Ravin N.V."/>
        </authorList>
    </citation>
    <scope>NUCLEOTIDE SEQUENCE [LARGE SCALE GENOMIC DNA]</scope>
    <source>
        <strain evidence="2">Ch88</strain>
    </source>
</reference>
<accession>A0A3S3SST0</accession>